<sequence>MTDHTVDLAAGTTSHFPFVGHNEPALLKILRAAVIANPAVLDRPFFCSADHSDFLDFLASASSTGYRDVPVHAVMGTQHKNGFDDARNWRDALAALKGENTAGEKWDDRALAYIESELVHQPFPCDALPGTTLQLVSWGGAVFSDNGAHRLIAAVCWLSAKHGADAMLRQAHVTYRPLHSAPVMLMASAARGQQDIAYGRHGFGWLIRVGAAPAARYVFLAKEGGAPQPVKRRDLWSVLRGDSNGDAFDSPTDDPLNLKRLPPELALALADETWLEQ</sequence>
<comment type="caution">
    <text evidence="1">The sequence shown here is derived from an EMBL/GenBank/DDBJ whole genome shotgun (WGS) entry which is preliminary data.</text>
</comment>
<name>A0A4R8LQU6_9BURK</name>
<keyword evidence="2" id="KW-1185">Reference proteome</keyword>
<evidence type="ECO:0000313" key="1">
    <source>
        <dbReference type="EMBL" id="TDY48250.1"/>
    </source>
</evidence>
<dbReference type="EMBL" id="SORE01000011">
    <property type="protein sequence ID" value="TDY48250.1"/>
    <property type="molecule type" value="Genomic_DNA"/>
</dbReference>
<protein>
    <submittedName>
        <fullName evidence="1">Uncharacterized protein</fullName>
    </submittedName>
</protein>
<dbReference type="Proteomes" id="UP000295509">
    <property type="component" value="Unassembled WGS sequence"/>
</dbReference>
<proteinExistence type="predicted"/>
<dbReference type="OrthoDB" id="9000789at2"/>
<reference evidence="1 2" key="1">
    <citation type="submission" date="2019-03" db="EMBL/GenBank/DDBJ databases">
        <title>Genomic Encyclopedia of Type Strains, Phase III (KMG-III): the genomes of soil and plant-associated and newly described type strains.</title>
        <authorList>
            <person name="Whitman W."/>
        </authorList>
    </citation>
    <scope>NUCLEOTIDE SEQUENCE [LARGE SCALE GENOMIC DNA]</scope>
    <source>
        <strain evidence="1 2">LMG 29544</strain>
    </source>
</reference>
<gene>
    <name evidence="1" type="ORF">BX592_111185</name>
</gene>
<accession>A0A4R8LQU6</accession>
<dbReference type="RefSeq" id="WP_134192873.1">
    <property type="nucleotide sequence ID" value="NZ_JBHLUW010000061.1"/>
</dbReference>
<evidence type="ECO:0000313" key="2">
    <source>
        <dbReference type="Proteomes" id="UP000295509"/>
    </source>
</evidence>
<dbReference type="AlphaFoldDB" id="A0A4R8LQU6"/>
<organism evidence="1 2">
    <name type="scientific">Paraburkholderia rhizosphaerae</name>
    <dbReference type="NCBI Taxonomy" id="480658"/>
    <lineage>
        <taxon>Bacteria</taxon>
        <taxon>Pseudomonadati</taxon>
        <taxon>Pseudomonadota</taxon>
        <taxon>Betaproteobacteria</taxon>
        <taxon>Burkholderiales</taxon>
        <taxon>Burkholderiaceae</taxon>
        <taxon>Paraburkholderia</taxon>
    </lineage>
</organism>